<evidence type="ECO:0000313" key="3">
    <source>
        <dbReference type="Proteomes" id="UP000092993"/>
    </source>
</evidence>
<protein>
    <submittedName>
        <fullName evidence="2">Uncharacterized protein</fullName>
    </submittedName>
</protein>
<gene>
    <name evidence="2" type="ORF">A0H81_04154</name>
</gene>
<sequence>MLLLFIDLLRKNAIVGRIWFECLWVGTFCILELSKTTGIPHRQLQLTSLQAMQLQQLLSCPTCFAILQYWVTYRYWWYPLFSTFVMTHKYGEPLLELILGSPSANHCQTWHKPMASAVPQLLKPSDFSKRLVANSQYDLEKQQSARTQAPSSRIPAHLIEPSPRVSVIITPSSQSPVSDEFSYESSSSSDYTTSMLSGLPGSSLYVPYPLSTPRRSALMSAVMQSTPARSASHNRVPSSATLPSKTPTSTRAAVHPQRSTARFAADI</sequence>
<dbReference type="OrthoDB" id="2804486at2759"/>
<name>A0A1C7ME85_GRIFR</name>
<evidence type="ECO:0000256" key="1">
    <source>
        <dbReference type="SAM" id="MobiDB-lite"/>
    </source>
</evidence>
<feature type="compositionally biased region" description="Polar residues" evidence="1">
    <location>
        <begin position="222"/>
        <end position="251"/>
    </location>
</feature>
<keyword evidence="3" id="KW-1185">Reference proteome</keyword>
<comment type="caution">
    <text evidence="2">The sequence shown here is derived from an EMBL/GenBank/DDBJ whole genome shotgun (WGS) entry which is preliminary data.</text>
</comment>
<dbReference type="OMA" id="SWIGMAN"/>
<reference evidence="2 3" key="1">
    <citation type="submission" date="2016-03" db="EMBL/GenBank/DDBJ databases">
        <title>Whole genome sequencing of Grifola frondosa 9006-11.</title>
        <authorList>
            <person name="Min B."/>
            <person name="Park H."/>
            <person name="Kim J.-G."/>
            <person name="Cho H."/>
            <person name="Oh Y.-L."/>
            <person name="Kong W.-S."/>
            <person name="Choi I.-G."/>
        </authorList>
    </citation>
    <scope>NUCLEOTIDE SEQUENCE [LARGE SCALE GENOMIC DNA]</scope>
    <source>
        <strain evidence="2 3">9006-11</strain>
    </source>
</reference>
<organism evidence="2 3">
    <name type="scientific">Grifola frondosa</name>
    <name type="common">Maitake</name>
    <name type="synonym">Polyporus frondosus</name>
    <dbReference type="NCBI Taxonomy" id="5627"/>
    <lineage>
        <taxon>Eukaryota</taxon>
        <taxon>Fungi</taxon>
        <taxon>Dikarya</taxon>
        <taxon>Basidiomycota</taxon>
        <taxon>Agaricomycotina</taxon>
        <taxon>Agaricomycetes</taxon>
        <taxon>Polyporales</taxon>
        <taxon>Grifolaceae</taxon>
        <taxon>Grifola</taxon>
    </lineage>
</organism>
<feature type="region of interest" description="Disordered" evidence="1">
    <location>
        <begin position="219"/>
        <end position="267"/>
    </location>
</feature>
<dbReference type="EMBL" id="LUGG01000004">
    <property type="protein sequence ID" value="OBZ75200.1"/>
    <property type="molecule type" value="Genomic_DNA"/>
</dbReference>
<dbReference type="Proteomes" id="UP000092993">
    <property type="component" value="Unassembled WGS sequence"/>
</dbReference>
<proteinExistence type="predicted"/>
<dbReference type="STRING" id="5627.A0A1C7ME85"/>
<dbReference type="AlphaFoldDB" id="A0A1C7ME85"/>
<accession>A0A1C7ME85</accession>
<evidence type="ECO:0000313" key="2">
    <source>
        <dbReference type="EMBL" id="OBZ75200.1"/>
    </source>
</evidence>